<dbReference type="InterPro" id="IPR014886">
    <property type="entry name" value="La_xRRM"/>
</dbReference>
<feature type="compositionally biased region" description="Basic residues" evidence="3">
    <location>
        <begin position="466"/>
        <end position="475"/>
    </location>
</feature>
<keyword evidence="7" id="KW-1185">Reference proteome</keyword>
<reference evidence="6" key="1">
    <citation type="submission" date="2020-12" db="EMBL/GenBank/DDBJ databases">
        <title>Metabolic potential, ecology and presence of endohyphal bacteria is reflected in genomic diversity of Mucoromycotina.</title>
        <authorList>
            <person name="Muszewska A."/>
            <person name="Okrasinska A."/>
            <person name="Steczkiewicz K."/>
            <person name="Drgas O."/>
            <person name="Orlowska M."/>
            <person name="Perlinska-Lenart U."/>
            <person name="Aleksandrzak-Piekarczyk T."/>
            <person name="Szatraj K."/>
            <person name="Zielenkiewicz U."/>
            <person name="Pilsyk S."/>
            <person name="Malc E."/>
            <person name="Mieczkowski P."/>
            <person name="Kruszewska J.S."/>
            <person name="Biernat P."/>
            <person name="Pawlowska J."/>
        </authorList>
    </citation>
    <scope>NUCLEOTIDE SEQUENCE</scope>
    <source>
        <strain evidence="6">WA0000051536</strain>
    </source>
</reference>
<feature type="region of interest" description="Disordered" evidence="3">
    <location>
        <begin position="404"/>
        <end position="475"/>
    </location>
</feature>
<dbReference type="Gene3D" id="3.30.70.330">
    <property type="match status" value="2"/>
</dbReference>
<dbReference type="Pfam" id="PF19977">
    <property type="entry name" value="xRRM"/>
    <property type="match status" value="1"/>
</dbReference>
<dbReference type="CDD" id="cd00590">
    <property type="entry name" value="RRM_SF"/>
    <property type="match status" value="1"/>
</dbReference>
<feature type="compositionally biased region" description="Low complexity" evidence="3">
    <location>
        <begin position="426"/>
        <end position="438"/>
    </location>
</feature>
<dbReference type="SUPFAM" id="SSF54928">
    <property type="entry name" value="RNA-binding domain, RBD"/>
    <property type="match status" value="1"/>
</dbReference>
<protein>
    <recommendedName>
        <fullName evidence="8">RRM domain-containing protein</fullName>
    </recommendedName>
</protein>
<evidence type="ECO:0000259" key="5">
    <source>
        <dbReference type="PROSITE" id="PS51939"/>
    </source>
</evidence>
<dbReference type="GO" id="GO:0070034">
    <property type="term" value="F:telomerase RNA binding"/>
    <property type="evidence" value="ECO:0007669"/>
    <property type="project" value="InterPro"/>
</dbReference>
<dbReference type="InterPro" id="IPR000504">
    <property type="entry name" value="RRM_dom"/>
</dbReference>
<comment type="caution">
    <text evidence="6">The sequence shown here is derived from an EMBL/GenBank/DDBJ whole genome shotgun (WGS) entry which is preliminary data.</text>
</comment>
<proteinExistence type="predicted"/>
<evidence type="ECO:0000256" key="3">
    <source>
        <dbReference type="SAM" id="MobiDB-lite"/>
    </source>
</evidence>
<evidence type="ECO:0000259" key="4">
    <source>
        <dbReference type="PROSITE" id="PS50102"/>
    </source>
</evidence>
<evidence type="ECO:0000313" key="6">
    <source>
        <dbReference type="EMBL" id="KAG2188744.1"/>
    </source>
</evidence>
<dbReference type="Pfam" id="PF00076">
    <property type="entry name" value="RRM_1"/>
    <property type="match status" value="1"/>
</dbReference>
<dbReference type="AlphaFoldDB" id="A0A8H7Q981"/>
<dbReference type="InterPro" id="IPR045537">
    <property type="entry name" value="Lar7_xRRM"/>
</dbReference>
<feature type="region of interest" description="Disordered" evidence="3">
    <location>
        <begin position="244"/>
        <end position="299"/>
    </location>
</feature>
<dbReference type="PROSITE" id="PS50102">
    <property type="entry name" value="RRM"/>
    <property type="match status" value="1"/>
</dbReference>
<dbReference type="InterPro" id="IPR035979">
    <property type="entry name" value="RBD_domain_sf"/>
</dbReference>
<dbReference type="PROSITE" id="PS51939">
    <property type="entry name" value="XRRM"/>
    <property type="match status" value="1"/>
</dbReference>
<evidence type="ECO:0008006" key="8">
    <source>
        <dbReference type="Google" id="ProtNLM"/>
    </source>
</evidence>
<dbReference type="OrthoDB" id="439993at2759"/>
<feature type="domain" description="XRRM" evidence="5">
    <location>
        <begin position="298"/>
        <end position="432"/>
    </location>
</feature>
<evidence type="ECO:0000256" key="1">
    <source>
        <dbReference type="ARBA" id="ARBA00022884"/>
    </source>
</evidence>
<dbReference type="EMBL" id="JAEPRA010000001">
    <property type="protein sequence ID" value="KAG2188744.1"/>
    <property type="molecule type" value="Genomic_DNA"/>
</dbReference>
<dbReference type="SMART" id="SM00360">
    <property type="entry name" value="RRM"/>
    <property type="match status" value="1"/>
</dbReference>
<feature type="domain" description="RRM" evidence="4">
    <location>
        <begin position="114"/>
        <end position="178"/>
    </location>
</feature>
<dbReference type="GO" id="GO:1904868">
    <property type="term" value="P:telomerase catalytic core complex assembly"/>
    <property type="evidence" value="ECO:0007669"/>
    <property type="project" value="InterPro"/>
</dbReference>
<evidence type="ECO:0000313" key="7">
    <source>
        <dbReference type="Proteomes" id="UP000612746"/>
    </source>
</evidence>
<sequence length="475" mass="53892">MSNMHNFSDDEEYRLAHCINNCMTDEAFENDNTLRTLIGMSEDSLGSDSAFIDIPLEFFRTKPSVAIFDASEEEMALAVAKYCTITLKLDESLTRITRVKPFNVDQTRNALTPWSIYVEGLKAPYDTADKIKDLFEKVDPVHHVVLPEAWNGTNKFFGFCFVEFNVPQSVHRAVRLFNRFDPQASSQTKHKIKERTTDQDVSELADKLELRVMTKIDWEKLKSKYLAQQKALEQQIKAVWEEMNGRPAPSRKPIAPQRPDHTTFIADIRGPRPPNPRTRKTAAPSQKQSSDQDSQQPDYDQGVVVHVDNIQPRTNKSILKKLLEKSGATTTFVNFKKDIPSCNVRLSTAEDAQKMTTYFTDHPTTQLQADDAQGTRDVINALAPLKVRILAGKEEEIYWQTQEKKKERFSQVRQTRKPNHTPSQDASSGAESSSTSTTPMKLDVAPNDGKKSKRSETPISIPQPAKKPKNTHVHF</sequence>
<feature type="compositionally biased region" description="Low complexity" evidence="3">
    <location>
        <begin position="285"/>
        <end position="299"/>
    </location>
</feature>
<name>A0A8H7Q981_9FUNG</name>
<gene>
    <name evidence="6" type="ORF">INT44_003883</name>
</gene>
<dbReference type="GO" id="GO:1990904">
    <property type="term" value="C:ribonucleoprotein complex"/>
    <property type="evidence" value="ECO:0007669"/>
    <property type="project" value="UniProtKB-UniRule"/>
</dbReference>
<dbReference type="InterPro" id="IPR012677">
    <property type="entry name" value="Nucleotide-bd_a/b_plait_sf"/>
</dbReference>
<dbReference type="Proteomes" id="UP000612746">
    <property type="component" value="Unassembled WGS sequence"/>
</dbReference>
<organism evidence="6 7">
    <name type="scientific">Umbelopsis vinacea</name>
    <dbReference type="NCBI Taxonomy" id="44442"/>
    <lineage>
        <taxon>Eukaryota</taxon>
        <taxon>Fungi</taxon>
        <taxon>Fungi incertae sedis</taxon>
        <taxon>Mucoromycota</taxon>
        <taxon>Mucoromycotina</taxon>
        <taxon>Umbelopsidomycetes</taxon>
        <taxon>Umbelopsidales</taxon>
        <taxon>Umbelopsidaceae</taxon>
        <taxon>Umbelopsis</taxon>
    </lineage>
</organism>
<accession>A0A8H7Q981</accession>
<evidence type="ECO:0000256" key="2">
    <source>
        <dbReference type="PROSITE-ProRule" id="PRU00176"/>
    </source>
</evidence>
<keyword evidence="1 2" id="KW-0694">RNA-binding</keyword>